<accession>A0A918U948</accession>
<name>A0A918U948_9NEIS</name>
<dbReference type="Proteomes" id="UP000645257">
    <property type="component" value="Unassembled WGS sequence"/>
</dbReference>
<proteinExistence type="predicted"/>
<sequence>MALLQGTQSGKTENGIIQYMDAGHRLSQARADIHAADGRFLKVGAKEGTVHYGLSTIRK</sequence>
<keyword evidence="2" id="KW-1185">Reference proteome</keyword>
<dbReference type="EMBL" id="BMYX01000008">
    <property type="protein sequence ID" value="GGY14308.1"/>
    <property type="molecule type" value="Genomic_DNA"/>
</dbReference>
<reference evidence="1" key="1">
    <citation type="journal article" date="2014" name="Int. J. Syst. Evol. Microbiol.">
        <title>Complete genome sequence of Corynebacterium casei LMG S-19264T (=DSM 44701T), isolated from a smear-ripened cheese.</title>
        <authorList>
            <consortium name="US DOE Joint Genome Institute (JGI-PGF)"/>
            <person name="Walter F."/>
            <person name="Albersmeier A."/>
            <person name="Kalinowski J."/>
            <person name="Ruckert C."/>
        </authorList>
    </citation>
    <scope>NUCLEOTIDE SEQUENCE</scope>
    <source>
        <strain evidence="1">KCTC 32182</strain>
    </source>
</reference>
<organism evidence="1 2">
    <name type="scientific">Paludibacterium paludis</name>
    <dbReference type="NCBI Taxonomy" id="1225769"/>
    <lineage>
        <taxon>Bacteria</taxon>
        <taxon>Pseudomonadati</taxon>
        <taxon>Pseudomonadota</taxon>
        <taxon>Betaproteobacteria</taxon>
        <taxon>Neisseriales</taxon>
        <taxon>Chromobacteriaceae</taxon>
        <taxon>Paludibacterium</taxon>
    </lineage>
</organism>
<protein>
    <submittedName>
        <fullName evidence="1">Uncharacterized protein</fullName>
    </submittedName>
</protein>
<evidence type="ECO:0000313" key="2">
    <source>
        <dbReference type="Proteomes" id="UP000645257"/>
    </source>
</evidence>
<evidence type="ECO:0000313" key="1">
    <source>
        <dbReference type="EMBL" id="GGY14308.1"/>
    </source>
</evidence>
<reference evidence="1" key="2">
    <citation type="submission" date="2020-09" db="EMBL/GenBank/DDBJ databases">
        <authorList>
            <person name="Sun Q."/>
            <person name="Kim S."/>
        </authorList>
    </citation>
    <scope>NUCLEOTIDE SEQUENCE</scope>
    <source>
        <strain evidence="1">KCTC 32182</strain>
    </source>
</reference>
<dbReference type="AlphaFoldDB" id="A0A918U948"/>
<comment type="caution">
    <text evidence="1">The sequence shown here is derived from an EMBL/GenBank/DDBJ whole genome shotgun (WGS) entry which is preliminary data.</text>
</comment>
<gene>
    <name evidence="1" type="ORF">GCM10011289_16950</name>
</gene>